<keyword evidence="3" id="KW-1185">Reference proteome</keyword>
<evidence type="ECO:0000256" key="1">
    <source>
        <dbReference type="SAM" id="MobiDB-lite"/>
    </source>
</evidence>
<feature type="compositionally biased region" description="Basic and acidic residues" evidence="1">
    <location>
        <begin position="11"/>
        <end position="33"/>
    </location>
</feature>
<name>A0ABR3FLA9_9AGAR</name>
<evidence type="ECO:0000313" key="2">
    <source>
        <dbReference type="EMBL" id="KAL0575862.1"/>
    </source>
</evidence>
<feature type="region of interest" description="Disordered" evidence="1">
    <location>
        <begin position="1"/>
        <end position="62"/>
    </location>
</feature>
<dbReference type="Proteomes" id="UP001465976">
    <property type="component" value="Unassembled WGS sequence"/>
</dbReference>
<feature type="region of interest" description="Disordered" evidence="1">
    <location>
        <begin position="226"/>
        <end position="245"/>
    </location>
</feature>
<evidence type="ECO:0000313" key="3">
    <source>
        <dbReference type="Proteomes" id="UP001465976"/>
    </source>
</evidence>
<feature type="compositionally biased region" description="Basic residues" evidence="1">
    <location>
        <begin position="1"/>
        <end position="10"/>
    </location>
</feature>
<protein>
    <submittedName>
        <fullName evidence="2">Uncharacterized protein</fullName>
    </submittedName>
</protein>
<dbReference type="EMBL" id="JBAHYK010000267">
    <property type="protein sequence ID" value="KAL0575862.1"/>
    <property type="molecule type" value="Genomic_DNA"/>
</dbReference>
<gene>
    <name evidence="2" type="ORF">V5O48_006112</name>
</gene>
<reference evidence="2 3" key="1">
    <citation type="submission" date="2024-02" db="EMBL/GenBank/DDBJ databases">
        <title>A draft genome for the cacao thread blight pathogen Marasmius crinis-equi.</title>
        <authorList>
            <person name="Cohen S.P."/>
            <person name="Baruah I.K."/>
            <person name="Amoako-Attah I."/>
            <person name="Bukari Y."/>
            <person name="Meinhardt L.W."/>
            <person name="Bailey B.A."/>
        </authorList>
    </citation>
    <scope>NUCLEOTIDE SEQUENCE [LARGE SCALE GENOMIC DNA]</scope>
    <source>
        <strain evidence="2 3">GH-76</strain>
    </source>
</reference>
<feature type="compositionally biased region" description="Basic and acidic residues" evidence="1">
    <location>
        <begin position="45"/>
        <end position="62"/>
    </location>
</feature>
<comment type="caution">
    <text evidence="2">The sequence shown here is derived from an EMBL/GenBank/DDBJ whole genome shotgun (WGS) entry which is preliminary data.</text>
</comment>
<sequence length="245" mass="28291">MPAHRRHKTKIAQERAVSERNKKYYEKNREKLLSQKRVKYGQQSAKERKQEKAEREEKKRREWEDVVHAEHLETAVSSTSLEQLRALEKRINGHLGFGFGNGSGYMERLLLEFLAYRESQPSTDASPLEHPTKIFGAMLDTLAKIGNAILNEYGSGKEWNECKRLTLRVQYLVQCIDDFEITLLEETELGGKGLGEKFLEAELMFQRSFVSAWLDRASVANYNRSLDVDRSDPPQPPTGLKPLFF</sequence>
<organism evidence="2 3">
    <name type="scientific">Marasmius crinis-equi</name>
    <dbReference type="NCBI Taxonomy" id="585013"/>
    <lineage>
        <taxon>Eukaryota</taxon>
        <taxon>Fungi</taxon>
        <taxon>Dikarya</taxon>
        <taxon>Basidiomycota</taxon>
        <taxon>Agaricomycotina</taxon>
        <taxon>Agaricomycetes</taxon>
        <taxon>Agaricomycetidae</taxon>
        <taxon>Agaricales</taxon>
        <taxon>Marasmiineae</taxon>
        <taxon>Marasmiaceae</taxon>
        <taxon>Marasmius</taxon>
    </lineage>
</organism>
<accession>A0ABR3FLA9</accession>
<proteinExistence type="predicted"/>